<name>W5SU76_9SPIR</name>
<dbReference type="AlphaFoldDB" id="W5SU76"/>
<proteinExistence type="predicted"/>
<keyword evidence="1" id="KW-1133">Transmembrane helix</keyword>
<keyword evidence="1" id="KW-0472">Membrane</keyword>
<protein>
    <submittedName>
        <fullName evidence="2">ABC transporter permease protein</fullName>
    </submittedName>
</protein>
<evidence type="ECO:0000256" key="1">
    <source>
        <dbReference type="SAM" id="Phobius"/>
    </source>
</evidence>
<sequence>MFDLKRFFLLFNFAYNKKLYLYFVISIFLIFPLIHVFLKVYWFADLIYFCFNSNNRLFFFRFIVYCVNI</sequence>
<organism evidence="2 3">
    <name type="scientific">Borrelia coriaceae ATCC 43381</name>
    <dbReference type="NCBI Taxonomy" id="1408429"/>
    <lineage>
        <taxon>Bacteria</taxon>
        <taxon>Pseudomonadati</taxon>
        <taxon>Spirochaetota</taxon>
        <taxon>Spirochaetia</taxon>
        <taxon>Spirochaetales</taxon>
        <taxon>Borreliaceae</taxon>
        <taxon>Borrelia</taxon>
    </lineage>
</organism>
<keyword evidence="3" id="KW-1185">Reference proteome</keyword>
<evidence type="ECO:0000313" key="2">
    <source>
        <dbReference type="EMBL" id="AHH10759.1"/>
    </source>
</evidence>
<gene>
    <name evidence="2" type="ORF">BCO_0057500</name>
</gene>
<dbReference type="HOGENOM" id="CLU_181308_0_0_12"/>
<keyword evidence="1" id="KW-0812">Transmembrane</keyword>
<evidence type="ECO:0000313" key="3">
    <source>
        <dbReference type="Proteomes" id="UP000019330"/>
    </source>
</evidence>
<feature type="transmembrane region" description="Helical" evidence="1">
    <location>
        <begin position="20"/>
        <end position="51"/>
    </location>
</feature>
<reference evidence="2" key="1">
    <citation type="submission" date="2013-04" db="EMBL/GenBank/DDBJ databases">
        <title>Comparative Genomics of Relapsing Fever Spirochetes.</title>
        <authorList>
            <person name="Schwan T.G."/>
            <person name="Raffel S.J."/>
            <person name="Porcella S.F."/>
            <person name="Martens C.A."/>
            <person name="Bruno D.P."/>
            <person name="Ricklefs S.M."/>
            <person name="Barbian K.B."/>
        </authorList>
    </citation>
    <scope>NUCLEOTIDE SEQUENCE [LARGE SCALE GENOMIC DNA]</scope>
    <source>
        <strain evidence="2">Co53</strain>
    </source>
</reference>
<dbReference type="EMBL" id="CP005745">
    <property type="protein sequence ID" value="AHH10759.1"/>
    <property type="molecule type" value="Genomic_DNA"/>
</dbReference>
<accession>W5SU76</accession>
<dbReference type="Proteomes" id="UP000019330">
    <property type="component" value="Chromosome"/>
</dbReference>